<keyword evidence="1" id="KW-0614">Plasmid</keyword>
<dbReference type="Proteomes" id="UP000239936">
    <property type="component" value="Unassembled WGS sequence"/>
</dbReference>
<proteinExistence type="predicted"/>
<evidence type="ECO:0000313" key="1">
    <source>
        <dbReference type="EMBL" id="PQJ96867.1"/>
    </source>
</evidence>
<dbReference type="EMBL" id="PPGH01000027">
    <property type="protein sequence ID" value="PQJ96867.1"/>
    <property type="molecule type" value="Genomic_DNA"/>
</dbReference>
<gene>
    <name evidence="1" type="ORF">CXB77_05485</name>
</gene>
<dbReference type="AlphaFoldDB" id="A0A2S7XT03"/>
<sequence length="75" mass="8537">MEAEAVKATETSFAIAASNLNPSEFLRNYLITQLQKVNKTELKSNQIVVRLRKTPAASLWTMKLSYLIVSKKRRP</sequence>
<accession>A0A2S7XT03</accession>
<reference evidence="1 2" key="1">
    <citation type="submission" date="2018-01" db="EMBL/GenBank/DDBJ databases">
        <title>The complete genome sequence of Chromatium okenii LaCa, a purple sulfur bacterium with a turbulent life.</title>
        <authorList>
            <person name="Luedin S.M."/>
            <person name="Liechti N."/>
            <person name="Storelli N."/>
            <person name="Danza F."/>
            <person name="Wittwer M."/>
            <person name="Pothier J.F."/>
            <person name="Tonolla M.A."/>
        </authorList>
    </citation>
    <scope>NUCLEOTIDE SEQUENCE [LARGE SCALE GENOMIC DNA]</scope>
    <source>
        <strain evidence="1 2">LaCa</strain>
        <plasmid evidence="1">pCok386</plasmid>
    </source>
</reference>
<keyword evidence="2" id="KW-1185">Reference proteome</keyword>
<organism evidence="1 2">
    <name type="scientific">Chromatium okenii</name>
    <dbReference type="NCBI Taxonomy" id="61644"/>
    <lineage>
        <taxon>Bacteria</taxon>
        <taxon>Pseudomonadati</taxon>
        <taxon>Pseudomonadota</taxon>
        <taxon>Gammaproteobacteria</taxon>
        <taxon>Chromatiales</taxon>
        <taxon>Chromatiaceae</taxon>
        <taxon>Chromatium</taxon>
    </lineage>
</organism>
<protein>
    <submittedName>
        <fullName evidence="1">Uncharacterized protein</fullName>
    </submittedName>
</protein>
<comment type="caution">
    <text evidence="1">The sequence shown here is derived from an EMBL/GenBank/DDBJ whole genome shotgun (WGS) entry which is preliminary data.</text>
</comment>
<name>A0A2S7XT03_9GAMM</name>
<evidence type="ECO:0000313" key="2">
    <source>
        <dbReference type="Proteomes" id="UP000239936"/>
    </source>
</evidence>
<geneLocation type="plasmid" evidence="1">
    <name>pCok386</name>
</geneLocation>